<accession>A0A8C3WF37</accession>
<keyword evidence="3" id="KW-1185">Reference proteome</keyword>
<evidence type="ECO:0000259" key="1">
    <source>
        <dbReference type="PROSITE" id="PS51231"/>
    </source>
</evidence>
<dbReference type="AlphaFoldDB" id="A0A8C3WF37"/>
<reference evidence="2" key="2">
    <citation type="submission" date="2025-09" db="UniProtKB">
        <authorList>
            <consortium name="Ensembl"/>
        </authorList>
    </citation>
    <scope>IDENTIFICATION</scope>
</reference>
<dbReference type="Ensembl" id="ENSCWAT00000016918.1">
    <property type="protein sequence ID" value="ENSCWAP00000015590.1"/>
    <property type="gene ID" value="ENSCWAG00000012114.1"/>
</dbReference>
<dbReference type="PROSITE" id="PS51231">
    <property type="entry name" value="DAD"/>
    <property type="match status" value="1"/>
</dbReference>
<protein>
    <recommendedName>
        <fullName evidence="1">DAD domain-containing protein</fullName>
    </recommendedName>
</protein>
<evidence type="ECO:0000313" key="2">
    <source>
        <dbReference type="Ensembl" id="ENSCWAP00000015590.1"/>
    </source>
</evidence>
<feature type="domain" description="DAD" evidence="1">
    <location>
        <begin position="1"/>
        <end position="24"/>
    </location>
</feature>
<name>A0A8C3WF37_9CETA</name>
<dbReference type="InterPro" id="IPR014767">
    <property type="entry name" value="DAD_dom"/>
</dbReference>
<evidence type="ECO:0000313" key="3">
    <source>
        <dbReference type="Proteomes" id="UP000694540"/>
    </source>
</evidence>
<proteinExistence type="predicted"/>
<dbReference type="GeneTree" id="ENSGT00970000196845"/>
<dbReference type="Proteomes" id="UP000694540">
    <property type="component" value="Unplaced"/>
</dbReference>
<sequence>MDSLLEALQSGAAFRRKRGPRQANKKVGCAVTLEGIKDDALASVPSKMFRKSEERPAILEETKELLGRAS</sequence>
<reference evidence="2" key="1">
    <citation type="submission" date="2025-08" db="UniProtKB">
        <authorList>
            <consortium name="Ensembl"/>
        </authorList>
    </citation>
    <scope>IDENTIFICATION</scope>
</reference>
<organism evidence="2 3">
    <name type="scientific">Catagonus wagneri</name>
    <name type="common">Chacoan peccary</name>
    <dbReference type="NCBI Taxonomy" id="51154"/>
    <lineage>
        <taxon>Eukaryota</taxon>
        <taxon>Metazoa</taxon>
        <taxon>Chordata</taxon>
        <taxon>Craniata</taxon>
        <taxon>Vertebrata</taxon>
        <taxon>Euteleostomi</taxon>
        <taxon>Mammalia</taxon>
        <taxon>Eutheria</taxon>
        <taxon>Laurasiatheria</taxon>
        <taxon>Artiodactyla</taxon>
        <taxon>Suina</taxon>
        <taxon>Tayassuidae</taxon>
        <taxon>Catagonus</taxon>
    </lineage>
</organism>